<dbReference type="PANTHER" id="PTHR21421:SF29">
    <property type="entry name" value="GUSTATORY RECEPTOR 5A FOR TREHALOSE-RELATED"/>
    <property type="match status" value="1"/>
</dbReference>
<comment type="similarity">
    <text evidence="2">Belongs to the insect chemoreceptor superfamily. Gustatory receptor (GR) family. Gr5a subfamily.</text>
</comment>
<evidence type="ECO:0000313" key="10">
    <source>
        <dbReference type="Proteomes" id="UP000192247"/>
    </source>
</evidence>
<evidence type="ECO:0000256" key="3">
    <source>
        <dbReference type="ARBA" id="ARBA00022475"/>
    </source>
</evidence>
<keyword evidence="10" id="KW-1185">Reference proteome</keyword>
<dbReference type="Proteomes" id="UP000192247">
    <property type="component" value="Unassembled WGS sequence"/>
</dbReference>
<evidence type="ECO:0000256" key="7">
    <source>
        <dbReference type="ARBA" id="ARBA00023170"/>
    </source>
</evidence>
<keyword evidence="7" id="KW-0675">Receptor</keyword>
<evidence type="ECO:0000256" key="6">
    <source>
        <dbReference type="ARBA" id="ARBA00023136"/>
    </source>
</evidence>
<dbReference type="InterPro" id="IPR009318">
    <property type="entry name" value="Gustatory_rcpt"/>
</dbReference>
<dbReference type="GO" id="GO:0005886">
    <property type="term" value="C:plasma membrane"/>
    <property type="evidence" value="ECO:0007669"/>
    <property type="project" value="UniProtKB-SubCell"/>
</dbReference>
<gene>
    <name evidence="9" type="ORF">BIW11_03548</name>
</gene>
<keyword evidence="5 8" id="KW-1133">Transmembrane helix</keyword>
<protein>
    <submittedName>
        <fullName evidence="9">Uncharacterized protein</fullName>
    </submittedName>
</protein>
<evidence type="ECO:0000256" key="5">
    <source>
        <dbReference type="ARBA" id="ARBA00022989"/>
    </source>
</evidence>
<name>A0A1V9XJM2_9ACAR</name>
<feature type="transmembrane region" description="Helical" evidence="8">
    <location>
        <begin position="31"/>
        <end position="50"/>
    </location>
</feature>
<dbReference type="InParanoid" id="A0A1V9XJM2"/>
<sequence length="199" mass="22163">MSLVELQAIRRLQSNLSKTVLESDNLFQKTAFFWTGLFVIGVCLEVTRYFGGKASDPDFDGPNELLQLFINLMYFFTLFLSLSIFGAKLTETAHACTMLVHRMINHSPTQENLQLFSQAHLLVAQMNKPEIAMSGWNFFTFSRNFILTIGGALLSYIILIIQMAPSNANAEGKDVTTMADIVDATVSSNFFNATIGVAR</sequence>
<dbReference type="EMBL" id="MNPL01009674">
    <property type="protein sequence ID" value="OQR73593.1"/>
    <property type="molecule type" value="Genomic_DNA"/>
</dbReference>
<dbReference type="GO" id="GO:0050916">
    <property type="term" value="P:sensory perception of sweet taste"/>
    <property type="evidence" value="ECO:0007669"/>
    <property type="project" value="UniProtKB-ARBA"/>
</dbReference>
<comment type="subcellular location">
    <subcellularLocation>
        <location evidence="1">Cell membrane</location>
        <topology evidence="1">Multi-pass membrane protein</topology>
    </subcellularLocation>
</comment>
<dbReference type="PANTHER" id="PTHR21421">
    <property type="entry name" value="GUSTATORY RECEPTOR"/>
    <property type="match status" value="1"/>
</dbReference>
<evidence type="ECO:0000256" key="8">
    <source>
        <dbReference type="SAM" id="Phobius"/>
    </source>
</evidence>
<keyword evidence="6 8" id="KW-0472">Membrane</keyword>
<proteinExistence type="inferred from homology"/>
<feature type="transmembrane region" description="Helical" evidence="8">
    <location>
        <begin position="65"/>
        <end position="85"/>
    </location>
</feature>
<organism evidence="9 10">
    <name type="scientific">Tropilaelaps mercedesae</name>
    <dbReference type="NCBI Taxonomy" id="418985"/>
    <lineage>
        <taxon>Eukaryota</taxon>
        <taxon>Metazoa</taxon>
        <taxon>Ecdysozoa</taxon>
        <taxon>Arthropoda</taxon>
        <taxon>Chelicerata</taxon>
        <taxon>Arachnida</taxon>
        <taxon>Acari</taxon>
        <taxon>Parasitiformes</taxon>
        <taxon>Mesostigmata</taxon>
        <taxon>Gamasina</taxon>
        <taxon>Dermanyssoidea</taxon>
        <taxon>Laelapidae</taxon>
        <taxon>Tropilaelaps</taxon>
    </lineage>
</organism>
<dbReference type="Pfam" id="PF06151">
    <property type="entry name" value="Trehalose_recp"/>
    <property type="match status" value="1"/>
</dbReference>
<comment type="caution">
    <text evidence="9">The sequence shown here is derived from an EMBL/GenBank/DDBJ whole genome shotgun (WGS) entry which is preliminary data.</text>
</comment>
<evidence type="ECO:0000256" key="1">
    <source>
        <dbReference type="ARBA" id="ARBA00004651"/>
    </source>
</evidence>
<feature type="transmembrane region" description="Helical" evidence="8">
    <location>
        <begin position="145"/>
        <end position="164"/>
    </location>
</feature>
<dbReference type="GO" id="GO:0008527">
    <property type="term" value="F:taste receptor activity"/>
    <property type="evidence" value="ECO:0007669"/>
    <property type="project" value="InterPro"/>
</dbReference>
<evidence type="ECO:0000256" key="2">
    <source>
        <dbReference type="ARBA" id="ARBA00005327"/>
    </source>
</evidence>
<keyword evidence="4 8" id="KW-0812">Transmembrane</keyword>
<reference evidence="9 10" key="1">
    <citation type="journal article" date="2017" name="Gigascience">
        <title>Draft genome of the honey bee ectoparasitic mite, Tropilaelaps mercedesae, is shaped by the parasitic life history.</title>
        <authorList>
            <person name="Dong X."/>
            <person name="Armstrong S.D."/>
            <person name="Xia D."/>
            <person name="Makepeace B.L."/>
            <person name="Darby A.C."/>
            <person name="Kadowaki T."/>
        </authorList>
    </citation>
    <scope>NUCLEOTIDE SEQUENCE [LARGE SCALE GENOMIC DNA]</scope>
    <source>
        <strain evidence="9">Wuxi-XJTLU</strain>
    </source>
</reference>
<evidence type="ECO:0000256" key="4">
    <source>
        <dbReference type="ARBA" id="ARBA00022692"/>
    </source>
</evidence>
<dbReference type="AlphaFoldDB" id="A0A1V9XJM2"/>
<keyword evidence="3" id="KW-1003">Cell membrane</keyword>
<evidence type="ECO:0000313" key="9">
    <source>
        <dbReference type="EMBL" id="OQR73593.1"/>
    </source>
</evidence>
<dbReference type="OrthoDB" id="5800391at2759"/>
<accession>A0A1V9XJM2</accession>